<name>A0A7W5AVE1_9BACL</name>
<organism evidence="1 2">
    <name type="scientific">Paenibacillus phyllosphaerae</name>
    <dbReference type="NCBI Taxonomy" id="274593"/>
    <lineage>
        <taxon>Bacteria</taxon>
        <taxon>Bacillati</taxon>
        <taxon>Bacillota</taxon>
        <taxon>Bacilli</taxon>
        <taxon>Bacillales</taxon>
        <taxon>Paenibacillaceae</taxon>
        <taxon>Paenibacillus</taxon>
    </lineage>
</organism>
<dbReference type="AlphaFoldDB" id="A0A7W5AVE1"/>
<sequence>MGRTERLAEEPHKDESDRLFKFVQIATKSLRQEVNGKSEDADTSNKRVW</sequence>
<evidence type="ECO:0000313" key="2">
    <source>
        <dbReference type="Proteomes" id="UP000570361"/>
    </source>
</evidence>
<accession>A0A7W5AVE1</accession>
<gene>
    <name evidence="1" type="ORF">FHS18_001424</name>
</gene>
<reference evidence="1 2" key="1">
    <citation type="submission" date="2020-08" db="EMBL/GenBank/DDBJ databases">
        <title>Genomic Encyclopedia of Type Strains, Phase III (KMG-III): the genomes of soil and plant-associated and newly described type strains.</title>
        <authorList>
            <person name="Whitman W."/>
        </authorList>
    </citation>
    <scope>NUCLEOTIDE SEQUENCE [LARGE SCALE GENOMIC DNA]</scope>
    <source>
        <strain evidence="1 2">CECT 5862</strain>
    </source>
</reference>
<keyword evidence="2" id="KW-1185">Reference proteome</keyword>
<comment type="caution">
    <text evidence="1">The sequence shown here is derived from an EMBL/GenBank/DDBJ whole genome shotgun (WGS) entry which is preliminary data.</text>
</comment>
<dbReference type="EMBL" id="JACHXK010000002">
    <property type="protein sequence ID" value="MBB3109372.1"/>
    <property type="molecule type" value="Genomic_DNA"/>
</dbReference>
<proteinExistence type="predicted"/>
<evidence type="ECO:0000313" key="1">
    <source>
        <dbReference type="EMBL" id="MBB3109372.1"/>
    </source>
</evidence>
<protein>
    <submittedName>
        <fullName evidence="1">Uncharacterized protein</fullName>
    </submittedName>
</protein>
<dbReference type="Proteomes" id="UP000570361">
    <property type="component" value="Unassembled WGS sequence"/>
</dbReference>